<evidence type="ECO:0000256" key="2">
    <source>
        <dbReference type="ARBA" id="ARBA00022618"/>
    </source>
</evidence>
<evidence type="ECO:0000256" key="1">
    <source>
        <dbReference type="ARBA" id="ARBA00006291"/>
    </source>
</evidence>
<evidence type="ECO:0000256" key="4">
    <source>
        <dbReference type="ARBA" id="ARBA00023306"/>
    </source>
</evidence>
<dbReference type="InterPro" id="IPR005526">
    <property type="entry name" value="Septum_form_inhib_MinC_C"/>
</dbReference>
<keyword evidence="2 6" id="KW-0132">Cell division</keyword>
<dbReference type="InterPro" id="IPR036145">
    <property type="entry name" value="MinC_C_sf"/>
</dbReference>
<protein>
    <recommendedName>
        <fullName evidence="6">Probable septum site-determining protein MinC</fullName>
    </recommendedName>
</protein>
<keyword evidence="11" id="KW-1185">Reference proteome</keyword>
<evidence type="ECO:0000313" key="10">
    <source>
        <dbReference type="EMBL" id="OEF98350.1"/>
    </source>
</evidence>
<feature type="domain" description="Septum site-determining protein MinC N-terminal" evidence="9">
    <location>
        <begin position="13"/>
        <end position="90"/>
    </location>
</feature>
<keyword evidence="4 6" id="KW-0131">Cell cycle</keyword>
<accession>A0A1E5G591</accession>
<evidence type="ECO:0000256" key="6">
    <source>
        <dbReference type="HAMAP-Rule" id="MF_00267"/>
    </source>
</evidence>
<evidence type="ECO:0000313" key="11">
    <source>
        <dbReference type="Proteomes" id="UP000094296"/>
    </source>
</evidence>
<dbReference type="AlphaFoldDB" id="A0A1E5G591"/>
<feature type="domain" description="Septum formation inhibitor MinC C-terminal" evidence="8">
    <location>
        <begin position="134"/>
        <end position="217"/>
    </location>
</feature>
<reference evidence="10 11" key="1">
    <citation type="submission" date="2016-09" db="EMBL/GenBank/DDBJ databases">
        <title>Draft genome sequence for the type strain of Desulfuribacillus alkaliarsenatis AHT28, an obligately anaerobic, sulfidogenic bacterium isolated from Russian soda lake sediments.</title>
        <authorList>
            <person name="Abin C.A."/>
            <person name="Hollibaugh J.T."/>
        </authorList>
    </citation>
    <scope>NUCLEOTIDE SEQUENCE [LARGE SCALE GENOMIC DNA]</scope>
    <source>
        <strain evidence="10 11">AHT28</strain>
    </source>
</reference>
<organism evidence="10 11">
    <name type="scientific">Desulfuribacillus alkaliarsenatis</name>
    <dbReference type="NCBI Taxonomy" id="766136"/>
    <lineage>
        <taxon>Bacteria</taxon>
        <taxon>Bacillati</taxon>
        <taxon>Bacillota</taxon>
        <taxon>Desulfuribacillia</taxon>
        <taxon>Desulfuribacillales</taxon>
        <taxon>Desulfuribacillaceae</taxon>
        <taxon>Desulfuribacillus</taxon>
    </lineage>
</organism>
<sequence length="243" mass="26691">MTEKELQPKKSLVTIKGSNEGLAFILNDQEPFSHVADELKQKVRRELSTLLTGPMVRIKIDCGRRELDEKQRKLLEEIISLKENLILTRIKSSTTEPVVANADKTNGQDASTDTNTQTTEQSVVHLIDENTARIYRGTVRSGQVLEHDGNLVIFGDVNAGAKVLATGDILVMGRILGGSVHAGSKGDKQRVISAGAWGNAQVRIADCIGKTQAGDFKAQTTCVTTAYFDEYRIQFKHKKPAMI</sequence>
<evidence type="ECO:0000259" key="8">
    <source>
        <dbReference type="Pfam" id="PF03775"/>
    </source>
</evidence>
<comment type="function">
    <text evidence="6">Cell division inhibitor that blocks the formation of polar Z ring septums. Rapidly oscillates between the poles of the cell to destabilize FtsZ filaments that have formed before they mature into polar Z rings. Prevents FtsZ polymerization.</text>
</comment>
<dbReference type="InterPro" id="IPR016098">
    <property type="entry name" value="CAP/MinC_C"/>
</dbReference>
<dbReference type="PANTHER" id="PTHR34108:SF1">
    <property type="entry name" value="SEPTUM SITE-DETERMINING PROTEIN MINC"/>
    <property type="match status" value="1"/>
</dbReference>
<dbReference type="SUPFAM" id="SSF63848">
    <property type="entry name" value="Cell-division inhibitor MinC, C-terminal domain"/>
    <property type="match status" value="1"/>
</dbReference>
<dbReference type="GO" id="GO:0000917">
    <property type="term" value="P:division septum assembly"/>
    <property type="evidence" value="ECO:0007669"/>
    <property type="project" value="UniProtKB-KW"/>
</dbReference>
<comment type="similarity">
    <text evidence="1 6">Belongs to the MinC family.</text>
</comment>
<dbReference type="Pfam" id="PF03775">
    <property type="entry name" value="MinC_C"/>
    <property type="match status" value="1"/>
</dbReference>
<dbReference type="NCBIfam" id="TIGR01222">
    <property type="entry name" value="minC"/>
    <property type="match status" value="1"/>
</dbReference>
<dbReference type="OrthoDB" id="9790810at2"/>
<keyword evidence="3 6" id="KW-0717">Septation</keyword>
<dbReference type="EMBL" id="MIJE01000001">
    <property type="protein sequence ID" value="OEF98350.1"/>
    <property type="molecule type" value="Genomic_DNA"/>
</dbReference>
<proteinExistence type="inferred from homology"/>
<dbReference type="RefSeq" id="WP_069641842.1">
    <property type="nucleotide sequence ID" value="NZ_MIJE01000001.1"/>
</dbReference>
<dbReference type="Proteomes" id="UP000094296">
    <property type="component" value="Unassembled WGS sequence"/>
</dbReference>
<name>A0A1E5G591_9FIRM</name>
<dbReference type="GO" id="GO:1901891">
    <property type="term" value="P:regulation of cell septum assembly"/>
    <property type="evidence" value="ECO:0007669"/>
    <property type="project" value="InterPro"/>
</dbReference>
<dbReference type="Gene3D" id="3.30.160.540">
    <property type="match status" value="1"/>
</dbReference>
<feature type="region of interest" description="Disordered" evidence="7">
    <location>
        <begin position="98"/>
        <end position="118"/>
    </location>
</feature>
<dbReference type="InterPro" id="IPR055219">
    <property type="entry name" value="MinC_N_1"/>
</dbReference>
<dbReference type="GO" id="GO:0000902">
    <property type="term" value="P:cell morphogenesis"/>
    <property type="evidence" value="ECO:0007669"/>
    <property type="project" value="InterPro"/>
</dbReference>
<gene>
    <name evidence="6" type="primary">minC</name>
    <name evidence="10" type="ORF">BHF68_01330</name>
</gene>
<feature type="compositionally biased region" description="Polar residues" evidence="7">
    <location>
        <begin position="103"/>
        <end position="118"/>
    </location>
</feature>
<evidence type="ECO:0000256" key="3">
    <source>
        <dbReference type="ARBA" id="ARBA00023210"/>
    </source>
</evidence>
<dbReference type="PANTHER" id="PTHR34108">
    <property type="entry name" value="SEPTUM SITE-DETERMINING PROTEIN MINC"/>
    <property type="match status" value="1"/>
</dbReference>
<dbReference type="InterPro" id="IPR013033">
    <property type="entry name" value="MinC"/>
</dbReference>
<dbReference type="HAMAP" id="MF_00267">
    <property type="entry name" value="MinC"/>
    <property type="match status" value="1"/>
</dbReference>
<evidence type="ECO:0000256" key="7">
    <source>
        <dbReference type="SAM" id="MobiDB-lite"/>
    </source>
</evidence>
<dbReference type="Pfam" id="PF22642">
    <property type="entry name" value="MinC_N_1"/>
    <property type="match status" value="1"/>
</dbReference>
<comment type="caution">
    <text evidence="10">The sequence shown here is derived from an EMBL/GenBank/DDBJ whole genome shotgun (WGS) entry which is preliminary data.</text>
</comment>
<evidence type="ECO:0000259" key="9">
    <source>
        <dbReference type="Pfam" id="PF22642"/>
    </source>
</evidence>
<dbReference type="Gene3D" id="2.160.20.70">
    <property type="match status" value="1"/>
</dbReference>
<evidence type="ECO:0000256" key="5">
    <source>
        <dbReference type="ARBA" id="ARBA00046874"/>
    </source>
</evidence>
<dbReference type="STRING" id="766136.BHF68_01330"/>
<comment type="subunit">
    <text evidence="5 6">Interacts with MinD and FtsZ.</text>
</comment>